<evidence type="ECO:0000313" key="1">
    <source>
        <dbReference type="EMBL" id="VDM09339.1"/>
    </source>
</evidence>
<reference evidence="1 2" key="1">
    <citation type="submission" date="2018-11" db="EMBL/GenBank/DDBJ databases">
        <authorList>
            <consortium name="Pathogen Informatics"/>
        </authorList>
    </citation>
    <scope>NUCLEOTIDE SEQUENCE [LARGE SCALE GENOMIC DNA]</scope>
</reference>
<sequence length="67" mass="7721">MGTVTNEETKTLLHGIKEKRKAQSNILKKQQTFADGPKKHKELLEKVTMTRIWKVNASSERTKEINV</sequence>
<proteinExistence type="predicted"/>
<dbReference type="InParanoid" id="A0A3P7E0K1"/>
<name>A0A3P7E0K1_WUCBA</name>
<accession>A0A3P7E0K1</accession>
<protein>
    <submittedName>
        <fullName evidence="1">Uncharacterized protein</fullName>
    </submittedName>
</protein>
<organism evidence="1 2">
    <name type="scientific">Wuchereria bancrofti</name>
    <dbReference type="NCBI Taxonomy" id="6293"/>
    <lineage>
        <taxon>Eukaryota</taxon>
        <taxon>Metazoa</taxon>
        <taxon>Ecdysozoa</taxon>
        <taxon>Nematoda</taxon>
        <taxon>Chromadorea</taxon>
        <taxon>Rhabditida</taxon>
        <taxon>Spirurina</taxon>
        <taxon>Spiruromorpha</taxon>
        <taxon>Filarioidea</taxon>
        <taxon>Onchocercidae</taxon>
        <taxon>Wuchereria</taxon>
    </lineage>
</organism>
<keyword evidence="2" id="KW-1185">Reference proteome</keyword>
<evidence type="ECO:0000313" key="2">
    <source>
        <dbReference type="Proteomes" id="UP000270924"/>
    </source>
</evidence>
<dbReference type="AlphaFoldDB" id="A0A3P7E0K1"/>
<dbReference type="Proteomes" id="UP000270924">
    <property type="component" value="Unassembled WGS sequence"/>
</dbReference>
<dbReference type="EMBL" id="UYWW01000800">
    <property type="protein sequence ID" value="VDM09339.1"/>
    <property type="molecule type" value="Genomic_DNA"/>
</dbReference>
<gene>
    <name evidence="1" type="ORF">WBA_LOCUS2725</name>
</gene>